<keyword evidence="2" id="KW-0547">Nucleotide-binding</keyword>
<dbReference type="PANTHER" id="PTHR37825:SF1">
    <property type="entry name" value="TRNA(MET) CYTIDINE ACETATE LIGASE"/>
    <property type="match status" value="1"/>
</dbReference>
<organism evidence="3 4">
    <name type="scientific">Absicoccus intestinalis</name>
    <dbReference type="NCBI Taxonomy" id="2926319"/>
    <lineage>
        <taxon>Bacteria</taxon>
        <taxon>Bacillati</taxon>
        <taxon>Bacillota</taxon>
        <taxon>Erysipelotrichia</taxon>
        <taxon>Erysipelotrichales</taxon>
        <taxon>Erysipelotrichaceae</taxon>
        <taxon>Absicoccus</taxon>
    </lineage>
</organism>
<gene>
    <name evidence="2" type="primary">tmcAL</name>
    <name evidence="3" type="ORF">MOZ64_06335</name>
</gene>
<name>A0ABU4WLL8_9FIRM</name>
<reference evidence="3 4" key="1">
    <citation type="submission" date="2022-03" db="EMBL/GenBank/DDBJ databases">
        <title>Novel taxa within the pig intestine.</title>
        <authorList>
            <person name="Wylensek D."/>
            <person name="Bishof K."/>
            <person name="Afrizal A."/>
            <person name="Clavel T."/>
        </authorList>
    </citation>
    <scope>NUCLEOTIDE SEQUENCE [LARGE SCALE GENOMIC DNA]</scope>
    <source>
        <strain evidence="3 4">Cla-KB-P134</strain>
    </source>
</reference>
<feature type="binding site" evidence="2">
    <location>
        <position position="137"/>
    </location>
    <ligand>
        <name>ATP</name>
        <dbReference type="ChEBI" id="CHEBI:30616"/>
    </ligand>
</feature>
<keyword evidence="2" id="KW-0067">ATP-binding</keyword>
<feature type="binding site" evidence="2">
    <location>
        <position position="99"/>
    </location>
    <ligand>
        <name>ATP</name>
        <dbReference type="ChEBI" id="CHEBI:30616"/>
    </ligand>
</feature>
<keyword evidence="4" id="KW-1185">Reference proteome</keyword>
<keyword evidence="2" id="KW-0963">Cytoplasm</keyword>
<dbReference type="Pfam" id="PF05636">
    <property type="entry name" value="HIGH_NTase1"/>
    <property type="match status" value="1"/>
</dbReference>
<keyword evidence="2" id="KW-0820">tRNA-binding</keyword>
<comment type="subcellular location">
    <subcellularLocation>
        <location evidence="2">Cytoplasm</location>
    </subcellularLocation>
</comment>
<dbReference type="InterPro" id="IPR014729">
    <property type="entry name" value="Rossmann-like_a/b/a_fold"/>
</dbReference>
<keyword evidence="2" id="KW-0694">RNA-binding</keyword>
<evidence type="ECO:0000256" key="2">
    <source>
        <dbReference type="HAMAP-Rule" id="MF_01539"/>
    </source>
</evidence>
<dbReference type="PANTHER" id="PTHR37825">
    <property type="entry name" value="TRNA(MET) CYTIDINE ACETATE LIGASE"/>
    <property type="match status" value="1"/>
</dbReference>
<proteinExistence type="inferred from homology"/>
<sequence length="332" mass="38601">MSICGIIAEYNPFHQGHAYQLAYAKKHFDTLVILTSMYYSQRGLPSLLLPEDKARLCLEHGADLVIGLPVCYTAQSAAYFAKYSLQALHQIPIDHLLFGSESNDIHHLEKTYESIQSKPIDASTSMNHNLQLDILPNDQLALYYVHECKKRGIQPVSMQRDTSYPSATQTRLDYFSGKPVLYDTYFQTHQQWENYYPYLKTFLQLSPPETLEQYFLVNEGIEYRLKKAAKQDTWSDFLETAISKTYSRSRIQRTCLMILLQITKDKMKDHNRFDRLIVLGFNEKGQQLLKGKDCATKFKEMQAFDQFIENQTLTLYNSVQPRPIHRKAVLKK</sequence>
<dbReference type="Proteomes" id="UP001285244">
    <property type="component" value="Unassembled WGS sequence"/>
</dbReference>
<keyword evidence="1 2" id="KW-0819">tRNA processing</keyword>
<dbReference type="SUPFAM" id="SSF52374">
    <property type="entry name" value="Nucleotidylyl transferase"/>
    <property type="match status" value="1"/>
</dbReference>
<comment type="caution">
    <text evidence="3">The sequence shown here is derived from an EMBL/GenBank/DDBJ whole genome shotgun (WGS) entry which is preliminary data.</text>
</comment>
<comment type="similarity">
    <text evidence="2">Belongs to the TmcAL family.</text>
</comment>
<evidence type="ECO:0000256" key="1">
    <source>
        <dbReference type="ARBA" id="ARBA00022694"/>
    </source>
</evidence>
<dbReference type="HAMAP" id="MF_01539">
    <property type="entry name" value="TmcAL"/>
    <property type="match status" value="1"/>
</dbReference>
<evidence type="ECO:0000313" key="3">
    <source>
        <dbReference type="EMBL" id="MDX8417457.1"/>
    </source>
</evidence>
<dbReference type="EC" id="6.3.4.-" evidence="2"/>
<dbReference type="InterPro" id="IPR008513">
    <property type="entry name" value="tRNA(Met)_cyd_acetate_ligase"/>
</dbReference>
<protein>
    <recommendedName>
        <fullName evidence="2">tRNA(Met) cytidine acetate ligase</fullName>
        <ecNumber evidence="2">6.3.4.-</ecNumber>
    </recommendedName>
</protein>
<comment type="function">
    <text evidence="2">Catalyzes the formation of N(4)-acetylcytidine (ac(4)C) at the wobble position of elongator tRNA(Met), using acetate and ATP as substrates. First activates an acetate ion to form acetyladenylate (Ac-AMP) and then transfers the acetyl group to tRNA to form ac(4)C34.</text>
</comment>
<dbReference type="Gene3D" id="3.40.50.620">
    <property type="entry name" value="HUPs"/>
    <property type="match status" value="1"/>
</dbReference>
<evidence type="ECO:0000313" key="4">
    <source>
        <dbReference type="Proteomes" id="UP001285244"/>
    </source>
</evidence>
<comment type="catalytic activity">
    <reaction evidence="2">
        <text>cytidine(34) in elongator tRNA(Met) + acetate + ATP = N(4)-acetylcytidine(34) in elongator tRNA(Met) + AMP + diphosphate</text>
        <dbReference type="Rhea" id="RHEA:58144"/>
        <dbReference type="Rhea" id="RHEA-COMP:10693"/>
        <dbReference type="Rhea" id="RHEA-COMP:10694"/>
        <dbReference type="ChEBI" id="CHEBI:30089"/>
        <dbReference type="ChEBI" id="CHEBI:30616"/>
        <dbReference type="ChEBI" id="CHEBI:33019"/>
        <dbReference type="ChEBI" id="CHEBI:74900"/>
        <dbReference type="ChEBI" id="CHEBI:82748"/>
        <dbReference type="ChEBI" id="CHEBI:456215"/>
    </reaction>
</comment>
<comment type="caution">
    <text evidence="2">Lacks conserved residue(s) required for the propagation of feature annotation.</text>
</comment>
<dbReference type="EMBL" id="JALBUS010000008">
    <property type="protein sequence ID" value="MDX8417457.1"/>
    <property type="molecule type" value="Genomic_DNA"/>
</dbReference>
<feature type="binding site" evidence="2">
    <location>
        <begin position="7"/>
        <end position="20"/>
    </location>
    <ligand>
        <name>ATP</name>
        <dbReference type="ChEBI" id="CHEBI:30616"/>
    </ligand>
</feature>
<keyword evidence="2" id="KW-0436">Ligase</keyword>
<feature type="binding site" evidence="2">
    <location>
        <position position="160"/>
    </location>
    <ligand>
        <name>ATP</name>
        <dbReference type="ChEBI" id="CHEBI:30616"/>
    </ligand>
</feature>
<dbReference type="RefSeq" id="WP_320325751.1">
    <property type="nucleotide sequence ID" value="NZ_JALBUS010000008.1"/>
</dbReference>
<accession>A0ABU4WLL8</accession>